<dbReference type="InterPro" id="IPR027266">
    <property type="entry name" value="TrmE/GcvT-like"/>
</dbReference>
<dbReference type="PIRSF" id="PIRSF006487">
    <property type="entry name" value="GcvT"/>
    <property type="match status" value="1"/>
</dbReference>
<name>A0A1L7TPH0_FUSMA</name>
<dbReference type="Pfam" id="PF01571">
    <property type="entry name" value="GCV_T"/>
    <property type="match status" value="1"/>
</dbReference>
<dbReference type="PANTHER" id="PTHR43757">
    <property type="entry name" value="AMINOMETHYLTRANSFERASE"/>
    <property type="match status" value="1"/>
</dbReference>
<dbReference type="InterPro" id="IPR028896">
    <property type="entry name" value="GcvT/YgfZ/DmdA"/>
</dbReference>
<evidence type="ECO:0000256" key="1">
    <source>
        <dbReference type="PIRSR" id="PIRSR006487-1"/>
    </source>
</evidence>
<protein>
    <recommendedName>
        <fullName evidence="2">GCVT N-terminal domain-containing protein</fullName>
    </recommendedName>
</protein>
<dbReference type="GeneID" id="65087744"/>
<dbReference type="Proteomes" id="UP000184255">
    <property type="component" value="Unassembled WGS sequence"/>
</dbReference>
<dbReference type="EMBL" id="FCQH01000009">
    <property type="protein sequence ID" value="CVK98712.1"/>
    <property type="molecule type" value="Genomic_DNA"/>
</dbReference>
<reference evidence="4" key="1">
    <citation type="journal article" date="2016" name="Genome Biol. Evol.">
        <title>Comparative 'omics' of the Fusarium fujikuroi species complex highlights differences in genetic potential and metabolite synthesis.</title>
        <authorList>
            <person name="Niehaus E.-M."/>
            <person name="Muensterkoetter M."/>
            <person name="Proctor R.H."/>
            <person name="Brown D.W."/>
            <person name="Sharon A."/>
            <person name="Idan Y."/>
            <person name="Oren-Young L."/>
            <person name="Sieber C.M."/>
            <person name="Novak O."/>
            <person name="Pencik A."/>
            <person name="Tarkowska D."/>
            <person name="Hromadova K."/>
            <person name="Freeman S."/>
            <person name="Maymon M."/>
            <person name="Elazar M."/>
            <person name="Youssef S.A."/>
            <person name="El-Shabrawy E.S.M."/>
            <person name="Shalaby A.B.A."/>
            <person name="Houterman P."/>
            <person name="Brock N.L."/>
            <person name="Burkhardt I."/>
            <person name="Tsavkelova E.A."/>
            <person name="Dickschat J.S."/>
            <person name="Galuszka P."/>
            <person name="Gueldener U."/>
            <person name="Tudzynski B."/>
        </authorList>
    </citation>
    <scope>NUCLEOTIDE SEQUENCE [LARGE SCALE GENOMIC DNA]</scope>
    <source>
        <strain evidence="4">MRC7560</strain>
    </source>
</reference>
<dbReference type="VEuPathDB" id="FungiDB:FMAN_08484"/>
<sequence>MSTEINDEEKGAWFHADKITLTPAVPVDPIVTTFSRFGPLFEAYEYTGWIDESLSWKTDCYIGDWSPLLKIRVKGPEALAYFEYISTNCWPNFKVGQAKHAIFCQDNGTIIGEGLVLKLAEDDYIFTSGPGTVWAVYQFQSGRRKFNATMDLVTDEWFLLQVQGPSSVPLLDELTDNGVRDVKFMHYKELSIDGTKFLCLRQGVSGEKGFELWGATKDARKIYTSILEAGKKYSIRQLGARTKMVNHVEAAFATPTTDFLPAVNAPSDSKELNDFKAWARGIGLDFDLYWSSAAGSYGADPTLYYCTPFDLGWGWLVNLDHDFIGREALSKLKKDPPRKLVTLVWDQEDVTDVFKSLFRPEPYEYMEMPRELLGTMKASTVLAGNKEIGFAASRCYSYWFKEMLSLGVISTKYASPGTVVTVKWGSKGYPQKLIRATVQPAPYKEDKRRHSIR</sequence>
<proteinExistence type="predicted"/>
<gene>
    <name evidence="3" type="ORF">FMAN_08484</name>
</gene>
<dbReference type="SUPFAM" id="SSF103025">
    <property type="entry name" value="Folate-binding domain"/>
    <property type="match status" value="1"/>
</dbReference>
<dbReference type="InterPro" id="IPR006222">
    <property type="entry name" value="GCVT_N"/>
</dbReference>
<dbReference type="AlphaFoldDB" id="A0A1L7TPH0"/>
<feature type="domain" description="GCVT N-terminal" evidence="2">
    <location>
        <begin position="47"/>
        <end position="261"/>
    </location>
</feature>
<dbReference type="InterPro" id="IPR029043">
    <property type="entry name" value="GcvT/YgfZ_C"/>
</dbReference>
<keyword evidence="4" id="KW-1185">Reference proteome</keyword>
<accession>A0A1L7TPH0</accession>
<dbReference type="Gene3D" id="3.30.1360.120">
    <property type="entry name" value="Probable tRNA modification gtpase trme, domain 1"/>
    <property type="match status" value="1"/>
</dbReference>
<dbReference type="RefSeq" id="XP_041685403.1">
    <property type="nucleotide sequence ID" value="XM_041835217.1"/>
</dbReference>
<evidence type="ECO:0000313" key="3">
    <source>
        <dbReference type="EMBL" id="CVK98712.1"/>
    </source>
</evidence>
<evidence type="ECO:0000259" key="2">
    <source>
        <dbReference type="Pfam" id="PF01571"/>
    </source>
</evidence>
<feature type="binding site" evidence="1">
    <location>
        <position position="211"/>
    </location>
    <ligand>
        <name>substrate</name>
    </ligand>
</feature>
<dbReference type="SUPFAM" id="SSF101790">
    <property type="entry name" value="Aminomethyltransferase beta-barrel domain"/>
    <property type="match status" value="1"/>
</dbReference>
<organism evidence="3 4">
    <name type="scientific">Fusarium mangiferae</name>
    <name type="common">Mango malformation disease fungus</name>
    <dbReference type="NCBI Taxonomy" id="192010"/>
    <lineage>
        <taxon>Eukaryota</taxon>
        <taxon>Fungi</taxon>
        <taxon>Dikarya</taxon>
        <taxon>Ascomycota</taxon>
        <taxon>Pezizomycotina</taxon>
        <taxon>Sordariomycetes</taxon>
        <taxon>Hypocreomycetidae</taxon>
        <taxon>Hypocreales</taxon>
        <taxon>Nectriaceae</taxon>
        <taxon>Fusarium</taxon>
        <taxon>Fusarium fujikuroi species complex</taxon>
    </lineage>
</organism>
<comment type="caution">
    <text evidence="3">The sequence shown here is derived from an EMBL/GenBank/DDBJ whole genome shotgun (WGS) entry which is preliminary data.</text>
</comment>
<dbReference type="PANTHER" id="PTHR43757:SF2">
    <property type="entry name" value="AMINOMETHYLTRANSFERASE, MITOCHONDRIAL"/>
    <property type="match status" value="1"/>
</dbReference>
<evidence type="ECO:0000313" key="4">
    <source>
        <dbReference type="Proteomes" id="UP000184255"/>
    </source>
</evidence>